<keyword evidence="3" id="KW-1185">Reference proteome</keyword>
<dbReference type="PANTHER" id="PTHR33164:SF105">
    <property type="entry name" value="TRANSCRIPTIONAL REPRESSOR PROTEIN-RELATED"/>
    <property type="match status" value="1"/>
</dbReference>
<name>A0A516H1H7_9PROT</name>
<dbReference type="RefSeq" id="WP_144068608.1">
    <property type="nucleotide sequence ID" value="NZ_CP041636.1"/>
</dbReference>
<protein>
    <submittedName>
        <fullName evidence="2">Winged helix-turn-helix transcriptional regulator</fullName>
    </submittedName>
</protein>
<reference evidence="2 3" key="1">
    <citation type="submission" date="2019-07" db="EMBL/GenBank/DDBJ databases">
        <title>Genome sequencing for Ferrovibrio sp. K5.</title>
        <authorList>
            <person name="Park S.-J."/>
        </authorList>
    </citation>
    <scope>NUCLEOTIDE SEQUENCE [LARGE SCALE GENOMIC DNA]</scope>
    <source>
        <strain evidence="2 3">K5</strain>
    </source>
</reference>
<dbReference type="InterPro" id="IPR000835">
    <property type="entry name" value="HTH_MarR-typ"/>
</dbReference>
<dbReference type="SUPFAM" id="SSF46785">
    <property type="entry name" value="Winged helix' DNA-binding domain"/>
    <property type="match status" value="1"/>
</dbReference>
<dbReference type="InterPro" id="IPR036388">
    <property type="entry name" value="WH-like_DNA-bd_sf"/>
</dbReference>
<dbReference type="CDD" id="cd00090">
    <property type="entry name" value="HTH_ARSR"/>
    <property type="match status" value="1"/>
</dbReference>
<dbReference type="GO" id="GO:0003700">
    <property type="term" value="F:DNA-binding transcription factor activity"/>
    <property type="evidence" value="ECO:0007669"/>
    <property type="project" value="InterPro"/>
</dbReference>
<dbReference type="InterPro" id="IPR036390">
    <property type="entry name" value="WH_DNA-bd_sf"/>
</dbReference>
<dbReference type="KEGG" id="fer:FNB15_10255"/>
<dbReference type="PANTHER" id="PTHR33164">
    <property type="entry name" value="TRANSCRIPTIONAL REGULATOR, MARR FAMILY"/>
    <property type="match status" value="1"/>
</dbReference>
<evidence type="ECO:0000313" key="3">
    <source>
        <dbReference type="Proteomes" id="UP000317496"/>
    </source>
</evidence>
<dbReference type="InterPro" id="IPR011991">
    <property type="entry name" value="ArsR-like_HTH"/>
</dbReference>
<proteinExistence type="predicted"/>
<feature type="domain" description="HTH marR-type" evidence="1">
    <location>
        <begin position="46"/>
        <end position="154"/>
    </location>
</feature>
<dbReference type="AlphaFoldDB" id="A0A516H1H7"/>
<sequence length="175" mass="18486">MKGKPQALSPPAQDFALPPPMPDGTEFCLCFQLRAAARRASALYAERLSPIGLGLPQYSLVGMAWACEKRNGRPPSITELAAALDLDRTTLSRNLKPMIAAGLVEVAPSGHGRAKLVRATREGRAAYRAGVELWRAAQDEAHVALGGQFDGLMQALETTIAGLPAAAGKTIANDL</sequence>
<dbReference type="Proteomes" id="UP000317496">
    <property type="component" value="Chromosome"/>
</dbReference>
<accession>A0A516H1H7</accession>
<evidence type="ECO:0000259" key="1">
    <source>
        <dbReference type="SMART" id="SM00347"/>
    </source>
</evidence>
<dbReference type="EMBL" id="CP041636">
    <property type="protein sequence ID" value="QDO97627.1"/>
    <property type="molecule type" value="Genomic_DNA"/>
</dbReference>
<dbReference type="GO" id="GO:0006950">
    <property type="term" value="P:response to stress"/>
    <property type="evidence" value="ECO:0007669"/>
    <property type="project" value="TreeGrafter"/>
</dbReference>
<dbReference type="Gene3D" id="1.10.10.10">
    <property type="entry name" value="Winged helix-like DNA-binding domain superfamily/Winged helix DNA-binding domain"/>
    <property type="match status" value="1"/>
</dbReference>
<dbReference type="OrthoDB" id="2287011at2"/>
<gene>
    <name evidence="2" type="ORF">FNB15_10255</name>
</gene>
<evidence type="ECO:0000313" key="2">
    <source>
        <dbReference type="EMBL" id="QDO97627.1"/>
    </source>
</evidence>
<dbReference type="SMART" id="SM00347">
    <property type="entry name" value="HTH_MARR"/>
    <property type="match status" value="1"/>
</dbReference>
<organism evidence="2 3">
    <name type="scientific">Ferrovibrio terrae</name>
    <dbReference type="NCBI Taxonomy" id="2594003"/>
    <lineage>
        <taxon>Bacteria</taxon>
        <taxon>Pseudomonadati</taxon>
        <taxon>Pseudomonadota</taxon>
        <taxon>Alphaproteobacteria</taxon>
        <taxon>Rhodospirillales</taxon>
        <taxon>Rhodospirillaceae</taxon>
        <taxon>Ferrovibrio</taxon>
    </lineage>
</organism>
<dbReference type="InterPro" id="IPR039422">
    <property type="entry name" value="MarR/SlyA-like"/>
</dbReference>
<dbReference type="Pfam" id="PF12840">
    <property type="entry name" value="HTH_20"/>
    <property type="match status" value="1"/>
</dbReference>